<keyword evidence="6 14" id="KW-0862">Zinc</keyword>
<evidence type="ECO:0000256" key="14">
    <source>
        <dbReference type="PROSITE-ProRule" id="PRU00236"/>
    </source>
</evidence>
<dbReference type="EC" id="2.3.1.286" evidence="3"/>
<comment type="caution">
    <text evidence="17">The sequence shown here is derived from an EMBL/GenBank/DDBJ whole genome shotgun (WGS) entry which is preliminary data.</text>
</comment>
<keyword evidence="7" id="KW-0520">NAD</keyword>
<evidence type="ECO:0000256" key="5">
    <source>
        <dbReference type="ARBA" id="ARBA00022723"/>
    </source>
</evidence>
<dbReference type="PANTHER" id="PTHR11085:SF12">
    <property type="entry name" value="NAD-DEPENDENT PROTEIN DEACYLASE SIRTUIN-6"/>
    <property type="match status" value="1"/>
</dbReference>
<dbReference type="GO" id="GO:0000122">
    <property type="term" value="P:negative regulation of transcription by RNA polymerase II"/>
    <property type="evidence" value="ECO:0007669"/>
    <property type="project" value="TreeGrafter"/>
</dbReference>
<comment type="cofactor">
    <cofactor evidence="1">
        <name>Zn(2+)</name>
        <dbReference type="ChEBI" id="CHEBI:29105"/>
    </cofactor>
</comment>
<evidence type="ECO:0000256" key="11">
    <source>
        <dbReference type="ARBA" id="ARBA00067249"/>
    </source>
</evidence>
<comment type="subcellular location">
    <subcellularLocation>
        <location evidence="2">Nucleus</location>
    </subcellularLocation>
</comment>
<evidence type="ECO:0000256" key="12">
    <source>
        <dbReference type="ARBA" id="ARBA00080890"/>
    </source>
</evidence>
<dbReference type="GO" id="GO:0046872">
    <property type="term" value="F:metal ion binding"/>
    <property type="evidence" value="ECO:0007669"/>
    <property type="project" value="UniProtKB-KW"/>
</dbReference>
<dbReference type="InterPro" id="IPR003000">
    <property type="entry name" value="Sirtuin"/>
</dbReference>
<dbReference type="InterPro" id="IPR038704">
    <property type="entry name" value="YEAST_sf"/>
</dbReference>
<feature type="compositionally biased region" description="Basic residues" evidence="15">
    <location>
        <begin position="454"/>
        <end position="465"/>
    </location>
</feature>
<evidence type="ECO:0000256" key="6">
    <source>
        <dbReference type="ARBA" id="ARBA00022833"/>
    </source>
</evidence>
<protein>
    <recommendedName>
        <fullName evidence="11">NAD-dependent protein deacetylase SRT1</fullName>
        <ecNumber evidence="3">2.3.1.286</ecNumber>
    </recommendedName>
    <alternativeName>
        <fullName evidence="13">Regulatory protein SIR2 homolog 1</fullName>
    </alternativeName>
    <alternativeName>
        <fullName evidence="12">SIR2-like protein 1</fullName>
    </alternativeName>
</protein>
<evidence type="ECO:0000313" key="17">
    <source>
        <dbReference type="EMBL" id="KAJ8765086.1"/>
    </source>
</evidence>
<feature type="binding site" evidence="14">
    <location>
        <position position="172"/>
    </location>
    <ligand>
        <name>Zn(2+)</name>
        <dbReference type="ChEBI" id="CHEBI:29105"/>
    </ligand>
</feature>
<dbReference type="CDD" id="cd01410">
    <property type="entry name" value="SIRT7"/>
    <property type="match status" value="1"/>
</dbReference>
<sequence>MSLGYAEKLSYIEDVGNVGMTEFFDPHHVLQEKIEQLAKMIQKSKHLVVFTGAGISTSCGIPDFRGPKGIWTLQREGKPLPGASLPFHRAMPSITHMALVEFEKAGFLKFVISQNVDGLHLRSGIPREKLAELHGNSFMETCPSCGVEYLRDFEVETIGLKETSRRCSDIKCGTKLKDTVLDWEDALPAKEMLSAEKHCRMADLVLCLGTSLQITPACNLPLKCLRGGGKIVIVNLQKTPKDNKASLVIRGFVDKVITGVMDLLNMRIPPYIRIDLFQIIITESVSADKRYVNWTLRVASIHGLKTPLPFIKSVEVSFSDTHKFKPAVLEIQPFNLKRRTGTEEAFDIMLKLNFGDGCGCQSTQLNIPFGFKDTTNGIDLDKNTIMQKLREKGIQDSSPGQIAVLERKSMLCPKKNITAYAIVTNIKVFDSDSSSNGDVKRLTGNINGTETSRKRSKRRKRKSRF</sequence>
<feature type="binding site" evidence="14">
    <location>
        <position position="145"/>
    </location>
    <ligand>
        <name>Zn(2+)</name>
        <dbReference type="ChEBI" id="CHEBI:29105"/>
    </ligand>
</feature>
<feature type="active site" description="Proton acceptor" evidence="14">
    <location>
        <position position="134"/>
    </location>
</feature>
<evidence type="ECO:0000259" key="16">
    <source>
        <dbReference type="PROSITE" id="PS50305"/>
    </source>
</evidence>
<keyword evidence="4" id="KW-0808">Transferase</keyword>
<evidence type="ECO:0000313" key="18">
    <source>
        <dbReference type="Proteomes" id="UP001159364"/>
    </source>
</evidence>
<dbReference type="Proteomes" id="UP001159364">
    <property type="component" value="Linkage Group LG05"/>
</dbReference>
<feature type="region of interest" description="Disordered" evidence="15">
    <location>
        <begin position="432"/>
        <end position="465"/>
    </location>
</feature>
<feature type="binding site" evidence="14">
    <location>
        <position position="142"/>
    </location>
    <ligand>
        <name>Zn(2+)</name>
        <dbReference type="ChEBI" id="CHEBI:29105"/>
    </ligand>
</feature>
<evidence type="ECO:0000256" key="2">
    <source>
        <dbReference type="ARBA" id="ARBA00004123"/>
    </source>
</evidence>
<dbReference type="PANTHER" id="PTHR11085">
    <property type="entry name" value="NAD-DEPENDENT PROTEIN DEACYLASE SIRTUIN-5, MITOCHONDRIAL-RELATED"/>
    <property type="match status" value="1"/>
</dbReference>
<dbReference type="InterPro" id="IPR050134">
    <property type="entry name" value="NAD-dep_sirtuin_deacylases"/>
</dbReference>
<dbReference type="AlphaFoldDB" id="A0AAV8TDZ2"/>
<feature type="domain" description="Deacetylase sirtuin-type" evidence="16">
    <location>
        <begin position="27"/>
        <end position="267"/>
    </location>
</feature>
<dbReference type="FunFam" id="3.40.50.1220:FF:000038">
    <property type="entry name" value="NAD-dependent protein deacetylase sirtuin-6 isoform X2"/>
    <property type="match status" value="1"/>
</dbReference>
<dbReference type="GO" id="GO:0003714">
    <property type="term" value="F:transcription corepressor activity"/>
    <property type="evidence" value="ECO:0007669"/>
    <property type="project" value="TreeGrafter"/>
</dbReference>
<dbReference type="InterPro" id="IPR029035">
    <property type="entry name" value="DHS-like_NAD/FAD-binding_dom"/>
</dbReference>
<evidence type="ECO:0000256" key="4">
    <source>
        <dbReference type="ARBA" id="ARBA00022679"/>
    </source>
</evidence>
<name>A0AAV8TDZ2_9ROSI</name>
<dbReference type="GO" id="GO:0005634">
    <property type="term" value="C:nucleus"/>
    <property type="evidence" value="ECO:0007669"/>
    <property type="project" value="UniProtKB-SubCell"/>
</dbReference>
<evidence type="ECO:0000256" key="10">
    <source>
        <dbReference type="ARBA" id="ARBA00050203"/>
    </source>
</evidence>
<dbReference type="EMBL" id="JAIWQS010000005">
    <property type="protein sequence ID" value="KAJ8765086.1"/>
    <property type="molecule type" value="Genomic_DNA"/>
</dbReference>
<dbReference type="Pfam" id="PF02146">
    <property type="entry name" value="SIR2"/>
    <property type="match status" value="1"/>
</dbReference>
<dbReference type="Gene3D" id="2.60.40.1970">
    <property type="entry name" value="YEATS domain"/>
    <property type="match status" value="1"/>
</dbReference>
<feature type="binding site" evidence="14">
    <location>
        <position position="167"/>
    </location>
    <ligand>
        <name>Zn(2+)</name>
        <dbReference type="ChEBI" id="CHEBI:29105"/>
    </ligand>
</feature>
<accession>A0AAV8TDZ2</accession>
<proteinExistence type="inferred from homology"/>
<comment type="catalytic activity">
    <reaction evidence="10">
        <text>N(6)-acetyl-L-lysyl-[protein] + NAD(+) + H2O = 2''-O-acetyl-ADP-D-ribose + nicotinamide + L-lysyl-[protein]</text>
        <dbReference type="Rhea" id="RHEA:43636"/>
        <dbReference type="Rhea" id="RHEA-COMP:9752"/>
        <dbReference type="Rhea" id="RHEA-COMP:10731"/>
        <dbReference type="ChEBI" id="CHEBI:15377"/>
        <dbReference type="ChEBI" id="CHEBI:17154"/>
        <dbReference type="ChEBI" id="CHEBI:29969"/>
        <dbReference type="ChEBI" id="CHEBI:57540"/>
        <dbReference type="ChEBI" id="CHEBI:61930"/>
        <dbReference type="ChEBI" id="CHEBI:83767"/>
        <dbReference type="EC" id="2.3.1.286"/>
    </reaction>
</comment>
<evidence type="ECO:0000256" key="9">
    <source>
        <dbReference type="ARBA" id="ARBA00038170"/>
    </source>
</evidence>
<evidence type="ECO:0000256" key="8">
    <source>
        <dbReference type="ARBA" id="ARBA00023242"/>
    </source>
</evidence>
<gene>
    <name evidence="17" type="ORF">K2173_010568</name>
</gene>
<evidence type="ECO:0000256" key="3">
    <source>
        <dbReference type="ARBA" id="ARBA00012928"/>
    </source>
</evidence>
<organism evidence="17 18">
    <name type="scientific">Erythroxylum novogranatense</name>
    <dbReference type="NCBI Taxonomy" id="1862640"/>
    <lineage>
        <taxon>Eukaryota</taxon>
        <taxon>Viridiplantae</taxon>
        <taxon>Streptophyta</taxon>
        <taxon>Embryophyta</taxon>
        <taxon>Tracheophyta</taxon>
        <taxon>Spermatophyta</taxon>
        <taxon>Magnoliopsida</taxon>
        <taxon>eudicotyledons</taxon>
        <taxon>Gunneridae</taxon>
        <taxon>Pentapetalae</taxon>
        <taxon>rosids</taxon>
        <taxon>fabids</taxon>
        <taxon>Malpighiales</taxon>
        <taxon>Erythroxylaceae</taxon>
        <taxon>Erythroxylum</taxon>
    </lineage>
</organism>
<dbReference type="Gene3D" id="2.20.28.200">
    <property type="match status" value="1"/>
</dbReference>
<comment type="similarity">
    <text evidence="9">Belongs to the sirtuin family. Class IV subfamily.</text>
</comment>
<dbReference type="PROSITE" id="PS50305">
    <property type="entry name" value="SIRTUIN"/>
    <property type="match status" value="1"/>
</dbReference>
<keyword evidence="18" id="KW-1185">Reference proteome</keyword>
<keyword evidence="5 14" id="KW-0479">Metal-binding</keyword>
<evidence type="ECO:0000256" key="13">
    <source>
        <dbReference type="ARBA" id="ARBA00083601"/>
    </source>
</evidence>
<dbReference type="InterPro" id="IPR026590">
    <property type="entry name" value="Ssirtuin_cat_dom"/>
</dbReference>
<keyword evidence="8" id="KW-0539">Nucleus</keyword>
<dbReference type="Gene3D" id="3.40.50.1220">
    <property type="entry name" value="TPP-binding domain"/>
    <property type="match status" value="1"/>
</dbReference>
<dbReference type="GO" id="GO:0017136">
    <property type="term" value="F:histone deacetylase activity, NAD-dependent"/>
    <property type="evidence" value="ECO:0007669"/>
    <property type="project" value="TreeGrafter"/>
</dbReference>
<evidence type="ECO:0000256" key="7">
    <source>
        <dbReference type="ARBA" id="ARBA00023027"/>
    </source>
</evidence>
<evidence type="ECO:0000256" key="15">
    <source>
        <dbReference type="SAM" id="MobiDB-lite"/>
    </source>
</evidence>
<evidence type="ECO:0000256" key="1">
    <source>
        <dbReference type="ARBA" id="ARBA00001947"/>
    </source>
</evidence>
<dbReference type="GO" id="GO:0070403">
    <property type="term" value="F:NAD+ binding"/>
    <property type="evidence" value="ECO:0007669"/>
    <property type="project" value="InterPro"/>
</dbReference>
<dbReference type="FunFam" id="2.20.28.200:FF:000003">
    <property type="entry name" value="NAD-dependent protein deacetylase SRT1"/>
    <property type="match status" value="1"/>
</dbReference>
<reference evidence="17 18" key="1">
    <citation type="submission" date="2021-09" db="EMBL/GenBank/DDBJ databases">
        <title>Genomic insights and catalytic innovation underlie evolution of tropane alkaloids biosynthesis.</title>
        <authorList>
            <person name="Wang Y.-J."/>
            <person name="Tian T."/>
            <person name="Huang J.-P."/>
            <person name="Huang S.-X."/>
        </authorList>
    </citation>
    <scope>NUCLEOTIDE SEQUENCE [LARGE SCALE GENOMIC DNA]</scope>
    <source>
        <strain evidence="17">KIB-2018</strain>
        <tissue evidence="17">Leaf</tissue>
    </source>
</reference>
<dbReference type="SUPFAM" id="SSF52467">
    <property type="entry name" value="DHS-like NAD/FAD-binding domain"/>
    <property type="match status" value="1"/>
</dbReference>